<gene>
    <name evidence="1" type="ORF">ADUPG1_013492</name>
</gene>
<name>A0ABQ5K335_9EUKA</name>
<sequence>MEGSDLESTSAYKLDSVRVVSELLRLRRRTAAVETQLAEIQRATLASAAATHSSEQSLAVAVNSLGERIVSVEKALRRSLTDEEKQALASSVTKQALPMISSASSDECNALRQSLQECATELEKKMVDLSKHTVEKFVEEQKSSIDKKKVECEAALEESEKQTMSHLSDFTSETKQGIDLFIDETKDSLGKRVTPAAVDTIAARVLESIADSGAMSDLVAESMGPVLVEVEHRIAKSVLSELRGDQDKKYGYGDDGSYVSSVGGQDVTTTAQGTVEIKKKTHTQPVTSATVLSKLDVLTQRMEQSITKVNKALLSIDRRVTYLETRMCKNGH</sequence>
<accession>A0ABQ5K335</accession>
<organism evidence="1 2">
    <name type="scientific">Aduncisulcus paluster</name>
    <dbReference type="NCBI Taxonomy" id="2918883"/>
    <lineage>
        <taxon>Eukaryota</taxon>
        <taxon>Metamonada</taxon>
        <taxon>Carpediemonas-like organisms</taxon>
        <taxon>Aduncisulcus</taxon>
    </lineage>
</organism>
<protein>
    <submittedName>
        <fullName evidence="1">Uncharacterized protein</fullName>
    </submittedName>
</protein>
<evidence type="ECO:0000313" key="1">
    <source>
        <dbReference type="EMBL" id="GKT26816.1"/>
    </source>
</evidence>
<reference evidence="1" key="1">
    <citation type="submission" date="2022-03" db="EMBL/GenBank/DDBJ databases">
        <title>Draft genome sequence of Aduncisulcus paluster, a free-living microaerophilic Fornicata.</title>
        <authorList>
            <person name="Yuyama I."/>
            <person name="Kume K."/>
            <person name="Tamura T."/>
            <person name="Inagaki Y."/>
            <person name="Hashimoto T."/>
        </authorList>
    </citation>
    <scope>NUCLEOTIDE SEQUENCE</scope>
    <source>
        <strain evidence="1">NY0171</strain>
    </source>
</reference>
<dbReference type="EMBL" id="BQXS01012680">
    <property type="protein sequence ID" value="GKT26816.1"/>
    <property type="molecule type" value="Genomic_DNA"/>
</dbReference>
<dbReference type="Proteomes" id="UP001057375">
    <property type="component" value="Unassembled WGS sequence"/>
</dbReference>
<evidence type="ECO:0000313" key="2">
    <source>
        <dbReference type="Proteomes" id="UP001057375"/>
    </source>
</evidence>
<comment type="caution">
    <text evidence="1">The sequence shown here is derived from an EMBL/GenBank/DDBJ whole genome shotgun (WGS) entry which is preliminary data.</text>
</comment>
<keyword evidence="2" id="KW-1185">Reference proteome</keyword>
<proteinExistence type="predicted"/>